<dbReference type="InterPro" id="IPR013766">
    <property type="entry name" value="Thioredoxin_domain"/>
</dbReference>
<dbReference type="EMBL" id="SRLO01006746">
    <property type="protein sequence ID" value="TNN28570.1"/>
    <property type="molecule type" value="Genomic_DNA"/>
</dbReference>
<dbReference type="GO" id="GO:0005634">
    <property type="term" value="C:nucleus"/>
    <property type="evidence" value="ECO:0007669"/>
    <property type="project" value="UniProtKB-SubCell"/>
</dbReference>
<evidence type="ECO:0000256" key="6">
    <source>
        <dbReference type="ARBA" id="ARBA00023212"/>
    </source>
</evidence>
<evidence type="ECO:0000256" key="5">
    <source>
        <dbReference type="ARBA" id="ARBA00022553"/>
    </source>
</evidence>
<accession>A0A4Z2EJ20</accession>
<dbReference type="AlphaFoldDB" id="A0A4Z2EJ20"/>
<evidence type="ECO:0000256" key="7">
    <source>
        <dbReference type="ARBA" id="ARBA00023242"/>
    </source>
</evidence>
<evidence type="ECO:0000256" key="8">
    <source>
        <dbReference type="ARBA" id="ARBA00026148"/>
    </source>
</evidence>
<dbReference type="FunFam" id="3.40.30.10:FF:000141">
    <property type="entry name" value="Thioredoxin domain-containing protein 9"/>
    <property type="match status" value="1"/>
</dbReference>
<keyword evidence="14" id="KW-1185">Reference proteome</keyword>
<dbReference type="GO" id="GO:0005813">
    <property type="term" value="C:centrosome"/>
    <property type="evidence" value="ECO:0007669"/>
    <property type="project" value="UniProtKB-SubCell"/>
</dbReference>
<feature type="domain" description="Thioredoxin" evidence="12">
    <location>
        <begin position="72"/>
        <end position="156"/>
    </location>
</feature>
<feature type="coiled-coil region" evidence="11">
    <location>
        <begin position="31"/>
        <end position="58"/>
    </location>
</feature>
<comment type="subunit">
    <text evidence="10">Forms ternary complexes with the chaperonin TCP1 complex, spanning the cylindrical chaperonin cavity and contacting at least 2 subunits.</text>
</comment>
<dbReference type="Gene3D" id="3.40.30.10">
    <property type="entry name" value="Glutaredoxin"/>
    <property type="match status" value="1"/>
</dbReference>
<dbReference type="InterPro" id="IPR036249">
    <property type="entry name" value="Thioredoxin-like_sf"/>
</dbReference>
<dbReference type="GO" id="GO:0030496">
    <property type="term" value="C:midbody"/>
    <property type="evidence" value="ECO:0007669"/>
    <property type="project" value="UniProtKB-SubCell"/>
</dbReference>
<keyword evidence="4" id="KW-0963">Cytoplasm</keyword>
<comment type="caution">
    <text evidence="13">The sequence shown here is derived from an EMBL/GenBank/DDBJ whole genome shotgun (WGS) entry which is preliminary data.</text>
</comment>
<dbReference type="Pfam" id="PF00085">
    <property type="entry name" value="Thioredoxin"/>
    <property type="match status" value="1"/>
</dbReference>
<proteinExistence type="predicted"/>
<dbReference type="OrthoDB" id="10257948at2759"/>
<evidence type="ECO:0000313" key="14">
    <source>
        <dbReference type="Proteomes" id="UP000314294"/>
    </source>
</evidence>
<evidence type="ECO:0000259" key="12">
    <source>
        <dbReference type="Pfam" id="PF00085"/>
    </source>
</evidence>
<dbReference type="PANTHER" id="PTHR21148">
    <property type="entry name" value="THIOREDOXIN DOMAIN-CONTAINING PROTEIN 9"/>
    <property type="match status" value="1"/>
</dbReference>
<name>A0A4Z2EJ20_9TELE</name>
<sequence length="220" mass="25254">MANQMDILAKVLEESARMVEEKVDAELSKLNEMDEDDLERLKEKRLEALKKAQKQKQEWLSKGHGEYREISSEKDFFGEVKESKNVVCHFYRSSTFRCKIVDKHLAILSKKHVETKFIKLNVDKAPFLTEKLRVKIIPTLALLIDGKTKDFVVGFADLGNTDEFTTEMLEWRLGCADVINYSGNIMEPPTMTHKGTKITKVEKKTIRGGTYDTDSDSEDD</sequence>
<dbReference type="Proteomes" id="UP000314294">
    <property type="component" value="Unassembled WGS sequence"/>
</dbReference>
<comment type="function">
    <text evidence="9">Significantly diminishes the chaperonin TCP1 complex ATPase activity, thus negatively impacts protein folding, including that of actin or tubulin.</text>
</comment>
<keyword evidence="11" id="KW-0175">Coiled coil</keyword>
<comment type="subcellular location">
    <subcellularLocation>
        <location evidence="3">Cytoplasm</location>
        <location evidence="3">Cytoskeleton</location>
        <location evidence="3">Microtubule organizing center</location>
        <location evidence="3">Centrosome</location>
    </subcellularLocation>
    <subcellularLocation>
        <location evidence="2">Midbody</location>
    </subcellularLocation>
    <subcellularLocation>
        <location evidence="1">Nucleus</location>
    </subcellularLocation>
</comment>
<dbReference type="SUPFAM" id="SSF52833">
    <property type="entry name" value="Thioredoxin-like"/>
    <property type="match status" value="1"/>
</dbReference>
<evidence type="ECO:0000256" key="10">
    <source>
        <dbReference type="ARBA" id="ARBA00062574"/>
    </source>
</evidence>
<evidence type="ECO:0000313" key="13">
    <source>
        <dbReference type="EMBL" id="TNN28570.1"/>
    </source>
</evidence>
<dbReference type="GO" id="GO:0005737">
    <property type="term" value="C:cytoplasm"/>
    <property type="evidence" value="ECO:0007669"/>
    <property type="project" value="UniProtKB-ARBA"/>
</dbReference>
<evidence type="ECO:0000256" key="11">
    <source>
        <dbReference type="SAM" id="Coils"/>
    </source>
</evidence>
<organism evidence="13 14">
    <name type="scientific">Liparis tanakae</name>
    <name type="common">Tanaka's snailfish</name>
    <dbReference type="NCBI Taxonomy" id="230148"/>
    <lineage>
        <taxon>Eukaryota</taxon>
        <taxon>Metazoa</taxon>
        <taxon>Chordata</taxon>
        <taxon>Craniata</taxon>
        <taxon>Vertebrata</taxon>
        <taxon>Euteleostomi</taxon>
        <taxon>Actinopterygii</taxon>
        <taxon>Neopterygii</taxon>
        <taxon>Teleostei</taxon>
        <taxon>Neoteleostei</taxon>
        <taxon>Acanthomorphata</taxon>
        <taxon>Eupercaria</taxon>
        <taxon>Perciformes</taxon>
        <taxon>Cottioidei</taxon>
        <taxon>Cottales</taxon>
        <taxon>Liparidae</taxon>
        <taxon>Liparis</taxon>
    </lineage>
</organism>
<keyword evidence="6" id="KW-0206">Cytoskeleton</keyword>
<evidence type="ECO:0000256" key="9">
    <source>
        <dbReference type="ARBA" id="ARBA00053682"/>
    </source>
</evidence>
<reference evidence="13 14" key="1">
    <citation type="submission" date="2019-03" db="EMBL/GenBank/DDBJ databases">
        <title>First draft genome of Liparis tanakae, snailfish: a comprehensive survey of snailfish specific genes.</title>
        <authorList>
            <person name="Kim W."/>
            <person name="Song I."/>
            <person name="Jeong J.-H."/>
            <person name="Kim D."/>
            <person name="Kim S."/>
            <person name="Ryu S."/>
            <person name="Song J.Y."/>
            <person name="Lee S.K."/>
        </authorList>
    </citation>
    <scope>NUCLEOTIDE SEQUENCE [LARGE SCALE GENOMIC DNA]</scope>
    <source>
        <tissue evidence="13">Muscle</tissue>
    </source>
</reference>
<evidence type="ECO:0000256" key="4">
    <source>
        <dbReference type="ARBA" id="ARBA00022490"/>
    </source>
</evidence>
<dbReference type="CDD" id="cd02989">
    <property type="entry name" value="Phd_like_TxnDC9"/>
    <property type="match status" value="1"/>
</dbReference>
<gene>
    <name evidence="13" type="primary">TXNDC9</name>
    <name evidence="13" type="ORF">EYF80_061282</name>
</gene>
<keyword evidence="7" id="KW-0539">Nucleus</keyword>
<keyword evidence="5" id="KW-0597">Phosphoprotein</keyword>
<evidence type="ECO:0000256" key="3">
    <source>
        <dbReference type="ARBA" id="ARBA00004300"/>
    </source>
</evidence>
<evidence type="ECO:0000256" key="1">
    <source>
        <dbReference type="ARBA" id="ARBA00004123"/>
    </source>
</evidence>
<evidence type="ECO:0000256" key="2">
    <source>
        <dbReference type="ARBA" id="ARBA00004214"/>
    </source>
</evidence>
<protein>
    <recommendedName>
        <fullName evidence="8">Thioredoxin domain-containing protein 9</fullName>
    </recommendedName>
</protein>